<accession>A0AAN9LXQ0</accession>
<evidence type="ECO:0000313" key="2">
    <source>
        <dbReference type="Proteomes" id="UP001367508"/>
    </source>
</evidence>
<dbReference type="EMBL" id="JAYMYQ010000003">
    <property type="protein sequence ID" value="KAK7344365.1"/>
    <property type="molecule type" value="Genomic_DNA"/>
</dbReference>
<reference evidence="1 2" key="1">
    <citation type="submission" date="2024-01" db="EMBL/GenBank/DDBJ databases">
        <title>The genomes of 5 underutilized Papilionoideae crops provide insights into root nodulation and disease resistanc.</title>
        <authorList>
            <person name="Jiang F."/>
        </authorList>
    </citation>
    <scope>NUCLEOTIDE SEQUENCE [LARGE SCALE GENOMIC DNA]</scope>
    <source>
        <strain evidence="1">LVBAO_FW01</strain>
        <tissue evidence="1">Leaves</tissue>
    </source>
</reference>
<proteinExistence type="predicted"/>
<evidence type="ECO:0000313" key="1">
    <source>
        <dbReference type="EMBL" id="KAK7344365.1"/>
    </source>
</evidence>
<gene>
    <name evidence="1" type="ORF">VNO77_13888</name>
</gene>
<organism evidence="1 2">
    <name type="scientific">Canavalia gladiata</name>
    <name type="common">Sword bean</name>
    <name type="synonym">Dolichos gladiatus</name>
    <dbReference type="NCBI Taxonomy" id="3824"/>
    <lineage>
        <taxon>Eukaryota</taxon>
        <taxon>Viridiplantae</taxon>
        <taxon>Streptophyta</taxon>
        <taxon>Embryophyta</taxon>
        <taxon>Tracheophyta</taxon>
        <taxon>Spermatophyta</taxon>
        <taxon>Magnoliopsida</taxon>
        <taxon>eudicotyledons</taxon>
        <taxon>Gunneridae</taxon>
        <taxon>Pentapetalae</taxon>
        <taxon>rosids</taxon>
        <taxon>fabids</taxon>
        <taxon>Fabales</taxon>
        <taxon>Fabaceae</taxon>
        <taxon>Papilionoideae</taxon>
        <taxon>50 kb inversion clade</taxon>
        <taxon>NPAAA clade</taxon>
        <taxon>indigoferoid/millettioid clade</taxon>
        <taxon>Phaseoleae</taxon>
        <taxon>Canavalia</taxon>
    </lineage>
</organism>
<keyword evidence="2" id="KW-1185">Reference proteome</keyword>
<protein>
    <submittedName>
        <fullName evidence="1">Uncharacterized protein</fullName>
    </submittedName>
</protein>
<comment type="caution">
    <text evidence="1">The sequence shown here is derived from an EMBL/GenBank/DDBJ whole genome shotgun (WGS) entry which is preliminary data.</text>
</comment>
<name>A0AAN9LXQ0_CANGL</name>
<dbReference type="AlphaFoldDB" id="A0AAN9LXQ0"/>
<sequence length="137" mass="14790">MISKNSSPKSSPLLSHSSLSTSLVQLSFLSGRPKSYNQGVSVLAFSIESSLLLEIFQSRTREPTYGQNISICCQATVLVDNSSAFASQAAPMTPLRYSCCVVHGYEDDTTGDSPAQGFSHKTLLVTIFEINAPHFLP</sequence>
<dbReference type="Proteomes" id="UP001367508">
    <property type="component" value="Unassembled WGS sequence"/>
</dbReference>